<dbReference type="InterPro" id="IPR018816">
    <property type="entry name" value="Cactin_central"/>
</dbReference>
<gene>
    <name evidence="7" type="ORF">CFO_g1198</name>
</gene>
<feature type="domain" description="Splicing factor Cactin C-terminal" evidence="5">
    <location>
        <begin position="557"/>
        <end position="696"/>
    </location>
</feature>
<comment type="similarity">
    <text evidence="1">Belongs to the CACTIN family.</text>
</comment>
<dbReference type="InterPro" id="IPR036291">
    <property type="entry name" value="NAD(P)-bd_dom_sf"/>
</dbReference>
<evidence type="ECO:0000259" key="5">
    <source>
        <dbReference type="Pfam" id="PF09732"/>
    </source>
</evidence>
<comment type="caution">
    <text evidence="7">The sequence shown here is derived from an EMBL/GenBank/DDBJ whole genome shotgun (WGS) entry which is preliminary data.</text>
</comment>
<feature type="region of interest" description="Disordered" evidence="4">
    <location>
        <begin position="471"/>
        <end position="513"/>
    </location>
</feature>
<feature type="domain" description="Splicing factor cactin central" evidence="6">
    <location>
        <begin position="259"/>
        <end position="440"/>
    </location>
</feature>
<name>A0A0F8BV94_CERFI</name>
<dbReference type="InterPro" id="IPR020904">
    <property type="entry name" value="Sc_DH/Rdtase_CS"/>
</dbReference>
<keyword evidence="2" id="KW-0521">NADP</keyword>
<dbReference type="PROSITE" id="PS00061">
    <property type="entry name" value="ADH_SHORT"/>
    <property type="match status" value="1"/>
</dbReference>
<sequence>MKVDGRTFVISGGASGLGHACAQDLIAHGANVAVLDFNEKLGEKVVKELGDDKARFFPCNIIDRHGSPLDMSNPEVVIGVNLLGTIDLIRQFLPAMSKTTPEGADKERGVIVMIASVAAYEGQRGQVAYAASKGGVAAMTLPMARDLSQWGIRVVSVAPGAFTTAMTAGMTDRVRMSIEKSMEFPQRAGVPKELAALVRHIVENVMLNGEVIRLDGVAMLVEKTARMTVKIAMVETAEIEIATSQPRVTTATIAYPSHHEQSQQYVADEDKFVLQQAKKKADIRVRENRATPIDNLAFPLRYIEPARDDFDFDEGDVDIDVPEAHAVLARASPAQLRELKEEISSYRTLETNAVSREYWVALYGLCVDRLASTGSDSRVVESVKADIDKILSPKTFDQLEALEKQIRAKLDSDDDIDVDYWEQLLKSLLVWKSRAKLSKITTAIRKARAEALKERDPEKAKALEAGLDLSAVPAPLPSNKPAERTSAPLSAPKPSSSTEAPPPGTARFAQTGPEDFSSATKALYDREVARGIRDDEEIFSTEEAVPDSAGGAMPPIWANKYRPRKPRYFNRVQMGYEWNKYNQTHYDHDNPPPKVVQGYKFNIFYPDLIDKTKAPTFKIIRENGRRRGESSTSTMPGENDTCLIRFIAGPPYEDIAFRIVDREWDYSSKRERGFKSSFDNGILQLHFQFKRIFYRK</sequence>
<dbReference type="PANTHER" id="PTHR21737">
    <property type="entry name" value="POLYGLUTAMINE BINDING PROTEIN 1/MARVEL MEMBRANE-ASSOCIATING DOMAIN CONTAINING 3"/>
    <property type="match status" value="1"/>
</dbReference>
<dbReference type="InterPro" id="IPR002347">
    <property type="entry name" value="SDR_fam"/>
</dbReference>
<organism evidence="7 8">
    <name type="scientific">Ceratocystis fimbriata f. sp. platani</name>
    <dbReference type="NCBI Taxonomy" id="88771"/>
    <lineage>
        <taxon>Eukaryota</taxon>
        <taxon>Fungi</taxon>
        <taxon>Dikarya</taxon>
        <taxon>Ascomycota</taxon>
        <taxon>Pezizomycotina</taxon>
        <taxon>Sordariomycetes</taxon>
        <taxon>Hypocreomycetidae</taxon>
        <taxon>Microascales</taxon>
        <taxon>Ceratocystidaceae</taxon>
        <taxon>Ceratocystis</taxon>
    </lineage>
</organism>
<protein>
    <recommendedName>
        <fullName evidence="3">Splicing factor Cactin</fullName>
    </recommendedName>
</protein>
<evidence type="ECO:0000256" key="4">
    <source>
        <dbReference type="SAM" id="MobiDB-lite"/>
    </source>
</evidence>
<dbReference type="SMART" id="SM01050">
    <property type="entry name" value="CactinC_cactus"/>
    <property type="match status" value="1"/>
</dbReference>
<dbReference type="PANTHER" id="PTHR21737:SF4">
    <property type="entry name" value="SPLICING FACTOR CACTIN"/>
    <property type="match status" value="1"/>
</dbReference>
<dbReference type="PRINTS" id="PR00081">
    <property type="entry name" value="GDHRDH"/>
</dbReference>
<dbReference type="OrthoDB" id="265955at2759"/>
<dbReference type="GO" id="GO:0005737">
    <property type="term" value="C:cytoplasm"/>
    <property type="evidence" value="ECO:0007669"/>
    <property type="project" value="TreeGrafter"/>
</dbReference>
<dbReference type="Pfam" id="PF00106">
    <property type="entry name" value="adh_short"/>
    <property type="match status" value="2"/>
</dbReference>
<evidence type="ECO:0000256" key="1">
    <source>
        <dbReference type="ARBA" id="ARBA00006895"/>
    </source>
</evidence>
<feature type="compositionally biased region" description="Low complexity" evidence="4">
    <location>
        <begin position="486"/>
        <end position="497"/>
    </location>
</feature>
<keyword evidence="8" id="KW-1185">Reference proteome</keyword>
<dbReference type="GO" id="GO:0005681">
    <property type="term" value="C:spliceosomal complex"/>
    <property type="evidence" value="ECO:0007669"/>
    <property type="project" value="TreeGrafter"/>
</dbReference>
<dbReference type="Pfam" id="PF09732">
    <property type="entry name" value="CactinC_cactus"/>
    <property type="match status" value="1"/>
</dbReference>
<dbReference type="InterPro" id="IPR019134">
    <property type="entry name" value="Cactin_C"/>
</dbReference>
<dbReference type="Pfam" id="PF10312">
    <property type="entry name" value="Cactin_mid"/>
    <property type="match status" value="1"/>
</dbReference>
<dbReference type="EMBL" id="LBBL01000042">
    <property type="protein sequence ID" value="KKF96478.1"/>
    <property type="molecule type" value="Genomic_DNA"/>
</dbReference>
<dbReference type="SUPFAM" id="SSF51735">
    <property type="entry name" value="NAD(P)-binding Rossmann-fold domains"/>
    <property type="match status" value="1"/>
</dbReference>
<reference evidence="7 8" key="1">
    <citation type="submission" date="2015-04" db="EMBL/GenBank/DDBJ databases">
        <title>Genome sequence of Ceratocystis platani, a major pathogen of plane trees.</title>
        <authorList>
            <person name="Belbahri L."/>
        </authorList>
    </citation>
    <scope>NUCLEOTIDE SEQUENCE [LARGE SCALE GENOMIC DNA]</scope>
    <source>
        <strain evidence="7 8">CFO</strain>
    </source>
</reference>
<evidence type="ECO:0000256" key="3">
    <source>
        <dbReference type="ARBA" id="ARBA00034534"/>
    </source>
</evidence>
<evidence type="ECO:0000256" key="2">
    <source>
        <dbReference type="ARBA" id="ARBA00022857"/>
    </source>
</evidence>
<evidence type="ECO:0000259" key="6">
    <source>
        <dbReference type="Pfam" id="PF10312"/>
    </source>
</evidence>
<dbReference type="Gene3D" id="3.40.50.720">
    <property type="entry name" value="NAD(P)-binding Rossmann-like Domain"/>
    <property type="match status" value="2"/>
</dbReference>
<proteinExistence type="inferred from homology"/>
<dbReference type="GO" id="GO:0045292">
    <property type="term" value="P:mRNA cis splicing, via spliceosome"/>
    <property type="evidence" value="ECO:0007669"/>
    <property type="project" value="TreeGrafter"/>
</dbReference>
<accession>A0A0F8BV94</accession>
<evidence type="ECO:0000313" key="7">
    <source>
        <dbReference type="EMBL" id="KKF96478.1"/>
    </source>
</evidence>
<dbReference type="Proteomes" id="UP000034841">
    <property type="component" value="Unassembled WGS sequence"/>
</dbReference>
<dbReference type="AlphaFoldDB" id="A0A0F8BV94"/>
<evidence type="ECO:0000313" key="8">
    <source>
        <dbReference type="Proteomes" id="UP000034841"/>
    </source>
</evidence>